<protein>
    <submittedName>
        <fullName evidence="1">Uncharacterized protein</fullName>
    </submittedName>
</protein>
<reference evidence="1 2" key="1">
    <citation type="submission" date="2024-07" db="EMBL/GenBank/DDBJ databases">
        <authorList>
            <person name="Li M."/>
        </authorList>
    </citation>
    <scope>NUCLEOTIDE SEQUENCE [LARGE SCALE GENOMIC DNA]</scope>
    <source>
        <strain evidence="1 2">25A3E</strain>
    </source>
</reference>
<proteinExistence type="predicted"/>
<name>A0ABV3YYK3_9PSED</name>
<evidence type="ECO:0000313" key="1">
    <source>
        <dbReference type="EMBL" id="MEX6504420.1"/>
    </source>
</evidence>
<gene>
    <name evidence="1" type="ORF">AB5S05_20390</name>
</gene>
<dbReference type="RefSeq" id="WP_369289355.1">
    <property type="nucleotide sequence ID" value="NZ_JBFTEG010000025.1"/>
</dbReference>
<evidence type="ECO:0000313" key="2">
    <source>
        <dbReference type="Proteomes" id="UP001560296"/>
    </source>
</evidence>
<accession>A0ABV3YYK3</accession>
<comment type="caution">
    <text evidence="1">The sequence shown here is derived from an EMBL/GenBank/DDBJ whole genome shotgun (WGS) entry which is preliminary data.</text>
</comment>
<dbReference type="EMBL" id="JBFTEG010000025">
    <property type="protein sequence ID" value="MEX6504420.1"/>
    <property type="molecule type" value="Genomic_DNA"/>
</dbReference>
<keyword evidence="2" id="KW-1185">Reference proteome</keyword>
<dbReference type="Proteomes" id="UP001560296">
    <property type="component" value="Unassembled WGS sequence"/>
</dbReference>
<organism evidence="1 2">
    <name type="scientific">Pseudomonas zhanjiangensis</name>
    <dbReference type="NCBI Taxonomy" id="3239015"/>
    <lineage>
        <taxon>Bacteria</taxon>
        <taxon>Pseudomonadati</taxon>
        <taxon>Pseudomonadota</taxon>
        <taxon>Gammaproteobacteria</taxon>
        <taxon>Pseudomonadales</taxon>
        <taxon>Pseudomonadaceae</taxon>
        <taxon>Pseudomonas</taxon>
    </lineage>
</organism>
<sequence length="49" mass="5299">MKGFFCEFKVAAAQAPAIFFAPLLGAIRGVKSQWAFQRGQATALPTVKK</sequence>